<sequence>MGHAPPGRFIAISPRDAPAPFRLTSAQADVRYLEHPFEDGICPRTLLRFDG</sequence>
<reference evidence="1 2" key="1">
    <citation type="submission" date="2020-08" db="EMBL/GenBank/DDBJ databases">
        <title>Sequencing the genomes of 1000 actinobacteria strains.</title>
        <authorList>
            <person name="Klenk H.-P."/>
        </authorList>
    </citation>
    <scope>NUCLEOTIDE SEQUENCE [LARGE SCALE GENOMIC DNA]</scope>
    <source>
        <strain evidence="1 2">DSM 28796</strain>
    </source>
</reference>
<dbReference type="Proteomes" id="UP000588158">
    <property type="component" value="Unassembled WGS sequence"/>
</dbReference>
<organism evidence="1 2">
    <name type="scientific">Brachybacterium aquaticum</name>
    <dbReference type="NCBI Taxonomy" id="1432564"/>
    <lineage>
        <taxon>Bacteria</taxon>
        <taxon>Bacillati</taxon>
        <taxon>Actinomycetota</taxon>
        <taxon>Actinomycetes</taxon>
        <taxon>Micrococcales</taxon>
        <taxon>Dermabacteraceae</taxon>
        <taxon>Brachybacterium</taxon>
    </lineage>
</organism>
<comment type="caution">
    <text evidence="1">The sequence shown here is derived from an EMBL/GenBank/DDBJ whole genome shotgun (WGS) entry which is preliminary data.</text>
</comment>
<gene>
    <name evidence="1" type="ORF">HNR70_003077</name>
</gene>
<evidence type="ECO:0000313" key="2">
    <source>
        <dbReference type="Proteomes" id="UP000588158"/>
    </source>
</evidence>
<dbReference type="EMBL" id="JACHLZ010000001">
    <property type="protein sequence ID" value="MBB5833264.1"/>
    <property type="molecule type" value="Genomic_DNA"/>
</dbReference>
<keyword evidence="2" id="KW-1185">Reference proteome</keyword>
<proteinExistence type="predicted"/>
<protein>
    <submittedName>
        <fullName evidence="1">Uncharacterized protein</fullName>
    </submittedName>
</protein>
<evidence type="ECO:0000313" key="1">
    <source>
        <dbReference type="EMBL" id="MBB5833264.1"/>
    </source>
</evidence>
<name>A0A841AJN8_9MICO</name>
<accession>A0A841AJN8</accession>
<dbReference type="AlphaFoldDB" id="A0A841AJN8"/>